<dbReference type="AlphaFoldDB" id="A0A914XVC5"/>
<feature type="compositionally biased region" description="Low complexity" evidence="1">
    <location>
        <begin position="115"/>
        <end position="204"/>
    </location>
</feature>
<feature type="compositionally biased region" description="Polar residues" evidence="1">
    <location>
        <begin position="103"/>
        <end position="114"/>
    </location>
</feature>
<dbReference type="Proteomes" id="UP000887577">
    <property type="component" value="Unplaced"/>
</dbReference>
<sequence length="204" mass="22577">MSSSHISHDSSDVTRHLPFEINPAFFPPPTIPIPINDIFSPVEFNYNFKTEHEAVIRYKEEQEKLEPSDDMASRQTTMDIISKLSYLPVSGSSKPKIIQKEQPIQETFLPSSHIQASAPSSNISQQQPSSFPSASAPPSNNPPQQYYISSNSQLQQQQQKQSIEVSSTVPVSSSLPIPGSSSTYAAGLLPTWTPPQLTLDDFFK</sequence>
<name>A0A914XVC5_9BILA</name>
<protein>
    <submittedName>
        <fullName evidence="3">Uncharacterized protein</fullName>
    </submittedName>
</protein>
<accession>A0A914XVC5</accession>
<evidence type="ECO:0000313" key="3">
    <source>
        <dbReference type="WBParaSite" id="PSU_v2.g10491.t1"/>
    </source>
</evidence>
<reference evidence="3" key="1">
    <citation type="submission" date="2022-11" db="UniProtKB">
        <authorList>
            <consortium name="WormBaseParasite"/>
        </authorList>
    </citation>
    <scope>IDENTIFICATION</scope>
</reference>
<evidence type="ECO:0000313" key="2">
    <source>
        <dbReference type="Proteomes" id="UP000887577"/>
    </source>
</evidence>
<keyword evidence="2" id="KW-1185">Reference proteome</keyword>
<proteinExistence type="predicted"/>
<evidence type="ECO:0000256" key="1">
    <source>
        <dbReference type="SAM" id="MobiDB-lite"/>
    </source>
</evidence>
<dbReference type="WBParaSite" id="PSU_v2.g10491.t1">
    <property type="protein sequence ID" value="PSU_v2.g10491.t1"/>
    <property type="gene ID" value="PSU_v2.g10491"/>
</dbReference>
<organism evidence="2 3">
    <name type="scientific">Panagrolaimus superbus</name>
    <dbReference type="NCBI Taxonomy" id="310955"/>
    <lineage>
        <taxon>Eukaryota</taxon>
        <taxon>Metazoa</taxon>
        <taxon>Ecdysozoa</taxon>
        <taxon>Nematoda</taxon>
        <taxon>Chromadorea</taxon>
        <taxon>Rhabditida</taxon>
        <taxon>Tylenchina</taxon>
        <taxon>Panagrolaimomorpha</taxon>
        <taxon>Panagrolaimoidea</taxon>
        <taxon>Panagrolaimidae</taxon>
        <taxon>Panagrolaimus</taxon>
    </lineage>
</organism>
<feature type="region of interest" description="Disordered" evidence="1">
    <location>
        <begin position="103"/>
        <end position="204"/>
    </location>
</feature>